<gene>
    <name evidence="3" type="ORF">BOLC1T05464H</name>
</gene>
<feature type="compositionally biased region" description="Basic and acidic residues" evidence="1">
    <location>
        <begin position="124"/>
        <end position="133"/>
    </location>
</feature>
<dbReference type="GO" id="GO:0004722">
    <property type="term" value="F:protein serine/threonine phosphatase activity"/>
    <property type="evidence" value="ECO:0007669"/>
    <property type="project" value="InterPro"/>
</dbReference>
<feature type="domain" description="PPM-type phosphatase" evidence="2">
    <location>
        <begin position="1"/>
        <end position="133"/>
    </location>
</feature>
<dbReference type="PROSITE" id="PS51746">
    <property type="entry name" value="PPM_2"/>
    <property type="match status" value="1"/>
</dbReference>
<dbReference type="AlphaFoldDB" id="A0A3P6G6J8"/>
<accession>A0A3P6G6J8</accession>
<evidence type="ECO:0000259" key="2">
    <source>
        <dbReference type="PROSITE" id="PS51746"/>
    </source>
</evidence>
<dbReference type="InterPro" id="IPR001932">
    <property type="entry name" value="PPM-type_phosphatase-like_dom"/>
</dbReference>
<reference evidence="3" key="1">
    <citation type="submission" date="2018-11" db="EMBL/GenBank/DDBJ databases">
        <authorList>
            <consortium name="Genoscope - CEA"/>
            <person name="William W."/>
        </authorList>
    </citation>
    <scope>NUCLEOTIDE SEQUENCE</scope>
</reference>
<evidence type="ECO:0000256" key="1">
    <source>
        <dbReference type="SAM" id="MobiDB-lite"/>
    </source>
</evidence>
<dbReference type="SUPFAM" id="SSF81606">
    <property type="entry name" value="PP2C-like"/>
    <property type="match status" value="1"/>
</dbReference>
<dbReference type="Pfam" id="PF00481">
    <property type="entry name" value="PP2C"/>
    <property type="match status" value="1"/>
</dbReference>
<proteinExistence type="predicted"/>
<dbReference type="InterPro" id="IPR015655">
    <property type="entry name" value="PP2C"/>
</dbReference>
<dbReference type="Gene3D" id="3.60.40.10">
    <property type="entry name" value="PPM-type phosphatase domain"/>
    <property type="match status" value="1"/>
</dbReference>
<feature type="region of interest" description="Disordered" evidence="1">
    <location>
        <begin position="108"/>
        <end position="133"/>
    </location>
</feature>
<name>A0A3P6G6J8_BRAOL</name>
<sequence length="133" mass="15211">AFGDFCLKDFGLISVSDVSYRRLTEKDEFVVLATDWKWDVLTNEEVVEIVAKAPTRCTAGRALVEAAFASSLTRNQTNYQLLLSQWINTSAMALLNMIQHQRQLQAREPNHLSSMVSKSRQNRHTRDNQRVGR</sequence>
<organism evidence="3">
    <name type="scientific">Brassica oleracea</name>
    <name type="common">Wild cabbage</name>
    <dbReference type="NCBI Taxonomy" id="3712"/>
    <lineage>
        <taxon>Eukaryota</taxon>
        <taxon>Viridiplantae</taxon>
        <taxon>Streptophyta</taxon>
        <taxon>Embryophyta</taxon>
        <taxon>Tracheophyta</taxon>
        <taxon>Spermatophyta</taxon>
        <taxon>Magnoliopsida</taxon>
        <taxon>eudicotyledons</taxon>
        <taxon>Gunneridae</taxon>
        <taxon>Pentapetalae</taxon>
        <taxon>rosids</taxon>
        <taxon>malvids</taxon>
        <taxon>Brassicales</taxon>
        <taxon>Brassicaceae</taxon>
        <taxon>Brassiceae</taxon>
        <taxon>Brassica</taxon>
    </lineage>
</organism>
<feature type="non-terminal residue" evidence="3">
    <location>
        <position position="1"/>
    </location>
</feature>
<dbReference type="InterPro" id="IPR036457">
    <property type="entry name" value="PPM-type-like_dom_sf"/>
</dbReference>
<dbReference type="PANTHER" id="PTHR47992">
    <property type="entry name" value="PROTEIN PHOSPHATASE"/>
    <property type="match status" value="1"/>
</dbReference>
<evidence type="ECO:0000313" key="3">
    <source>
        <dbReference type="EMBL" id="VDD53075.1"/>
    </source>
</evidence>
<dbReference type="EMBL" id="LR031878">
    <property type="protein sequence ID" value="VDD53075.1"/>
    <property type="molecule type" value="Genomic_DNA"/>
</dbReference>
<protein>
    <recommendedName>
        <fullName evidence="2">PPM-type phosphatase domain-containing protein</fullName>
    </recommendedName>
</protein>